<proteinExistence type="predicted"/>
<reference evidence="1 2" key="1">
    <citation type="journal article" date="2018" name="BMC Genomics">
        <title>Genomic evidence for intraspecific hybridization in a clonal and extremely halotolerant yeast.</title>
        <authorList>
            <person name="Gostincar C."/>
            <person name="Stajich J.E."/>
            <person name="Zupancic J."/>
            <person name="Zalar P."/>
            <person name="Gunde-Cimerman N."/>
        </authorList>
    </citation>
    <scope>NUCLEOTIDE SEQUENCE [LARGE SCALE GENOMIC DNA]</scope>
    <source>
        <strain evidence="1 2">EXF-171</strain>
    </source>
</reference>
<dbReference type="Proteomes" id="UP000281468">
    <property type="component" value="Unassembled WGS sequence"/>
</dbReference>
<dbReference type="EMBL" id="QWIQ01000325">
    <property type="protein sequence ID" value="RMY93850.1"/>
    <property type="molecule type" value="Genomic_DNA"/>
</dbReference>
<dbReference type="VEuPathDB" id="FungiDB:BTJ68_09572"/>
<sequence>MQSSSYFIVTSTLQLALKASDLLILSINSSDTSGITPPSKYPRSKLGHILSELCTRQIGRNIGLYCSLYTLLWILFIQEGCLHRRRQAIVASLSLVGTGSLRLGAKVLKQRGAYSR</sequence>
<evidence type="ECO:0000313" key="2">
    <source>
        <dbReference type="Proteomes" id="UP000281468"/>
    </source>
</evidence>
<name>A0A3M7FYC2_HORWE</name>
<accession>A0A3M7FYC2</accession>
<gene>
    <name evidence="1" type="ORF">D0862_09119</name>
</gene>
<comment type="caution">
    <text evidence="1">The sequence shown here is derived from an EMBL/GenBank/DDBJ whole genome shotgun (WGS) entry which is preliminary data.</text>
</comment>
<evidence type="ECO:0000313" key="1">
    <source>
        <dbReference type="EMBL" id="RMY93850.1"/>
    </source>
</evidence>
<organism evidence="1 2">
    <name type="scientific">Hortaea werneckii</name>
    <name type="common">Black yeast</name>
    <name type="synonym">Cladosporium werneckii</name>
    <dbReference type="NCBI Taxonomy" id="91943"/>
    <lineage>
        <taxon>Eukaryota</taxon>
        <taxon>Fungi</taxon>
        <taxon>Dikarya</taxon>
        <taxon>Ascomycota</taxon>
        <taxon>Pezizomycotina</taxon>
        <taxon>Dothideomycetes</taxon>
        <taxon>Dothideomycetidae</taxon>
        <taxon>Mycosphaerellales</taxon>
        <taxon>Teratosphaeriaceae</taxon>
        <taxon>Hortaea</taxon>
    </lineage>
</organism>
<dbReference type="AlphaFoldDB" id="A0A3M7FYC2"/>
<protein>
    <submittedName>
        <fullName evidence="1">Uncharacterized protein</fullName>
    </submittedName>
</protein>